<reference evidence="2 3" key="1">
    <citation type="submission" date="2020-08" db="EMBL/GenBank/DDBJ databases">
        <title>Plant Genome Project.</title>
        <authorList>
            <person name="Zhang R.-G."/>
        </authorList>
    </citation>
    <scope>NUCLEOTIDE SEQUENCE [LARGE SCALE GENOMIC DNA]</scope>
    <source>
        <tissue evidence="2">Rhizome</tissue>
    </source>
</reference>
<name>A0A8J5F3E5_ZINOF</name>
<protein>
    <submittedName>
        <fullName evidence="2">Uncharacterized protein</fullName>
    </submittedName>
</protein>
<accession>A0A8J5F3E5</accession>
<proteinExistence type="predicted"/>
<comment type="caution">
    <text evidence="2">The sequence shown here is derived from an EMBL/GenBank/DDBJ whole genome shotgun (WGS) entry which is preliminary data.</text>
</comment>
<evidence type="ECO:0000256" key="1">
    <source>
        <dbReference type="SAM" id="MobiDB-lite"/>
    </source>
</evidence>
<feature type="region of interest" description="Disordered" evidence="1">
    <location>
        <begin position="136"/>
        <end position="159"/>
    </location>
</feature>
<dbReference type="EMBL" id="JACMSC010000016">
    <property type="protein sequence ID" value="KAG6480671.1"/>
    <property type="molecule type" value="Genomic_DNA"/>
</dbReference>
<dbReference type="AlphaFoldDB" id="A0A8J5F3E5"/>
<dbReference type="PANTHER" id="PTHR33785">
    <property type="entry name" value="OS06G0550800 PROTEIN"/>
    <property type="match status" value="1"/>
</dbReference>
<dbReference type="PANTHER" id="PTHR33785:SF2">
    <property type="entry name" value="DUF1685 DOMAIN-CONTAINING PROTEIN"/>
    <property type="match status" value="1"/>
</dbReference>
<sequence>MQPNSISFMDSISTPFCFPEAMDKSWFQTNILITCSSPEPIPNCNPQKPRFKNRRPAKLSVAAGQPCLSPQEAQSCPALSCNLDGRAMKELRKQKSLSELEKYEVKGFMDLGFVFRKEELSLEIMSMIPGLHRPEAMEEESCREEEKRKGRPYLSEVRSSNERRSGFSVISVPVFGTDMKKQLRSWAKEVAASIHRHDNDYAK</sequence>
<gene>
    <name evidence="2" type="ORF">ZIOFF_057256</name>
</gene>
<organism evidence="2 3">
    <name type="scientific">Zingiber officinale</name>
    <name type="common">Ginger</name>
    <name type="synonym">Amomum zingiber</name>
    <dbReference type="NCBI Taxonomy" id="94328"/>
    <lineage>
        <taxon>Eukaryota</taxon>
        <taxon>Viridiplantae</taxon>
        <taxon>Streptophyta</taxon>
        <taxon>Embryophyta</taxon>
        <taxon>Tracheophyta</taxon>
        <taxon>Spermatophyta</taxon>
        <taxon>Magnoliopsida</taxon>
        <taxon>Liliopsida</taxon>
        <taxon>Zingiberales</taxon>
        <taxon>Zingiberaceae</taxon>
        <taxon>Zingiber</taxon>
    </lineage>
</organism>
<evidence type="ECO:0000313" key="2">
    <source>
        <dbReference type="EMBL" id="KAG6480671.1"/>
    </source>
</evidence>
<keyword evidence="3" id="KW-1185">Reference proteome</keyword>
<evidence type="ECO:0000313" key="3">
    <source>
        <dbReference type="Proteomes" id="UP000734854"/>
    </source>
</evidence>
<dbReference type="Proteomes" id="UP000734854">
    <property type="component" value="Unassembled WGS sequence"/>
</dbReference>